<name>A0ABS0AER2_9GAMM</name>
<proteinExistence type="predicted"/>
<dbReference type="InterPro" id="IPR052552">
    <property type="entry name" value="YeaO-like"/>
</dbReference>
<dbReference type="GeneID" id="99765809"/>
<gene>
    <name evidence="1" type="ORF">ISO4_01240</name>
</gene>
<dbReference type="EMBL" id="ARXR01000007">
    <property type="protein sequence ID" value="MBF5052638.1"/>
    <property type="molecule type" value="Genomic_DNA"/>
</dbReference>
<sequence>MKQPHRIQCKRVYDDADKNDGYRVLVDRVWPRGIKKEDLRADEWRKELAPSSELRKWFNHDPKRWAAFYQKFHAELDQQGDAVESVLKGADGGTLTLLYAAKDEAHNNAVALKMYIQNKS</sequence>
<evidence type="ECO:0008006" key="3">
    <source>
        <dbReference type="Google" id="ProtNLM"/>
    </source>
</evidence>
<protein>
    <recommendedName>
        <fullName evidence="3">Uroporphyrin-III C-methyltransferase</fullName>
    </recommendedName>
</protein>
<accession>A0ABS0AER2</accession>
<dbReference type="RefSeq" id="WP_194855546.1">
    <property type="nucleotide sequence ID" value="NZ_ARXR01000007.1"/>
</dbReference>
<reference evidence="1 2" key="1">
    <citation type="submission" date="2012-09" db="EMBL/GenBank/DDBJ databases">
        <title>Genome Sequence of alkane-degrading Bacterium Alcanivorax venustensis ISO4.</title>
        <authorList>
            <person name="Lai Q."/>
            <person name="Shao Z."/>
        </authorList>
    </citation>
    <scope>NUCLEOTIDE SEQUENCE [LARGE SCALE GENOMIC DNA]</scope>
    <source>
        <strain evidence="1 2">ISO4</strain>
    </source>
</reference>
<dbReference type="PANTHER" id="PTHR36849">
    <property type="entry name" value="CYTOPLASMIC PROTEIN-RELATED"/>
    <property type="match status" value="1"/>
</dbReference>
<evidence type="ECO:0000313" key="2">
    <source>
        <dbReference type="Proteomes" id="UP000644441"/>
    </source>
</evidence>
<organism evidence="1 2">
    <name type="scientific">Alloalcanivorax venustensis ISO4</name>
    <dbReference type="NCBI Taxonomy" id="1177184"/>
    <lineage>
        <taxon>Bacteria</taxon>
        <taxon>Pseudomonadati</taxon>
        <taxon>Pseudomonadota</taxon>
        <taxon>Gammaproteobacteria</taxon>
        <taxon>Oceanospirillales</taxon>
        <taxon>Alcanivoracaceae</taxon>
        <taxon>Alloalcanivorax</taxon>
    </lineage>
</organism>
<comment type="caution">
    <text evidence="1">The sequence shown here is derived from an EMBL/GenBank/DDBJ whole genome shotgun (WGS) entry which is preliminary data.</text>
</comment>
<evidence type="ECO:0000313" key="1">
    <source>
        <dbReference type="EMBL" id="MBF5052638.1"/>
    </source>
</evidence>
<dbReference type="PANTHER" id="PTHR36849:SF1">
    <property type="entry name" value="CYTOPLASMIC PROTEIN"/>
    <property type="match status" value="1"/>
</dbReference>
<keyword evidence="2" id="KW-1185">Reference proteome</keyword>
<dbReference type="Pfam" id="PF22752">
    <property type="entry name" value="DUF488-N3i"/>
    <property type="match status" value="1"/>
</dbReference>
<dbReference type="Proteomes" id="UP000644441">
    <property type="component" value="Unassembled WGS sequence"/>
</dbReference>